<accession>A0A2A4MT27</accession>
<keyword evidence="10" id="KW-0997">Cell inner membrane</keyword>
<evidence type="ECO:0000256" key="4">
    <source>
        <dbReference type="ARBA" id="ARBA00022475"/>
    </source>
</evidence>
<dbReference type="GO" id="GO:0006935">
    <property type="term" value="P:chemotaxis"/>
    <property type="evidence" value="ECO:0007669"/>
    <property type="project" value="UniProtKB-KW"/>
</dbReference>
<dbReference type="Pfam" id="PF03748">
    <property type="entry name" value="FliL"/>
    <property type="match status" value="1"/>
</dbReference>
<evidence type="ECO:0000256" key="3">
    <source>
        <dbReference type="ARBA" id="ARBA00008281"/>
    </source>
</evidence>
<keyword evidence="5 10" id="KW-0145">Chemotaxis</keyword>
<dbReference type="AlphaFoldDB" id="A0A2A4MT27"/>
<dbReference type="PANTHER" id="PTHR35091:SF2">
    <property type="entry name" value="FLAGELLAR PROTEIN FLIL"/>
    <property type="match status" value="1"/>
</dbReference>
<evidence type="ECO:0000256" key="10">
    <source>
        <dbReference type="RuleBase" id="RU364125"/>
    </source>
</evidence>
<keyword evidence="4" id="KW-1003">Cell membrane</keyword>
<dbReference type="GO" id="GO:0005886">
    <property type="term" value="C:plasma membrane"/>
    <property type="evidence" value="ECO:0007669"/>
    <property type="project" value="UniProtKB-SubCell"/>
</dbReference>
<sequence>MRKILDTVSAVTLGLLLMVSVGASAQDEEVVETEDLVYVDLRPTFISNYARGTRLKYLKTDIALRVTRDREDTVLYHLAYIRNALVMLLSEQEEENLTSTLGKEVLRREALDEVKRVMSYLEPGSASDIREIYFTSFIVQQ</sequence>
<dbReference type="PANTHER" id="PTHR35091">
    <property type="entry name" value="FLAGELLAR PROTEIN FLIL"/>
    <property type="match status" value="1"/>
</dbReference>
<evidence type="ECO:0000256" key="11">
    <source>
        <dbReference type="SAM" id="SignalP"/>
    </source>
</evidence>
<keyword evidence="11" id="KW-0732">Signal</keyword>
<dbReference type="Proteomes" id="UP000218172">
    <property type="component" value="Unassembled WGS sequence"/>
</dbReference>
<comment type="function">
    <text evidence="1 10">Controls the rotational direction of flagella during chemotaxis.</text>
</comment>
<evidence type="ECO:0000313" key="13">
    <source>
        <dbReference type="Proteomes" id="UP000218172"/>
    </source>
</evidence>
<keyword evidence="7 10" id="KW-0283">Flagellar rotation</keyword>
<dbReference type="InterPro" id="IPR005503">
    <property type="entry name" value="FliL"/>
</dbReference>
<keyword evidence="12" id="KW-0966">Cell projection</keyword>
<evidence type="ECO:0000256" key="5">
    <source>
        <dbReference type="ARBA" id="ARBA00022500"/>
    </source>
</evidence>
<evidence type="ECO:0000256" key="1">
    <source>
        <dbReference type="ARBA" id="ARBA00002254"/>
    </source>
</evidence>
<keyword evidence="8" id="KW-1133">Transmembrane helix</keyword>
<evidence type="ECO:0000256" key="2">
    <source>
        <dbReference type="ARBA" id="ARBA00004162"/>
    </source>
</evidence>
<comment type="caution">
    <text evidence="12">The sequence shown here is derived from an EMBL/GenBank/DDBJ whole genome shotgun (WGS) entry which is preliminary data.</text>
</comment>
<dbReference type="GO" id="GO:0009425">
    <property type="term" value="C:bacterial-type flagellum basal body"/>
    <property type="evidence" value="ECO:0007669"/>
    <property type="project" value="InterPro"/>
</dbReference>
<evidence type="ECO:0000256" key="6">
    <source>
        <dbReference type="ARBA" id="ARBA00022692"/>
    </source>
</evidence>
<proteinExistence type="inferred from homology"/>
<keyword evidence="12" id="KW-0969">Cilium</keyword>
<comment type="similarity">
    <text evidence="3 10">Belongs to the FliL family.</text>
</comment>
<feature type="chain" id="PRO_5012765766" description="Flagellar protein FliL" evidence="11">
    <location>
        <begin position="26"/>
        <end position="141"/>
    </location>
</feature>
<protein>
    <recommendedName>
        <fullName evidence="10">Flagellar protein FliL</fullName>
    </recommendedName>
</protein>
<reference evidence="13" key="1">
    <citation type="submission" date="2017-08" db="EMBL/GenBank/DDBJ databases">
        <title>A dynamic microbial community with high functional redundancy inhabits the cold, oxic subseafloor aquifer.</title>
        <authorList>
            <person name="Tully B.J."/>
            <person name="Wheat C.G."/>
            <person name="Glazer B.T."/>
            <person name="Huber J.A."/>
        </authorList>
    </citation>
    <scope>NUCLEOTIDE SEQUENCE [LARGE SCALE GENOMIC DNA]</scope>
</reference>
<evidence type="ECO:0000256" key="9">
    <source>
        <dbReference type="ARBA" id="ARBA00023136"/>
    </source>
</evidence>
<evidence type="ECO:0000256" key="8">
    <source>
        <dbReference type="ARBA" id="ARBA00022989"/>
    </source>
</evidence>
<evidence type="ECO:0000256" key="7">
    <source>
        <dbReference type="ARBA" id="ARBA00022779"/>
    </source>
</evidence>
<dbReference type="GO" id="GO:0071978">
    <property type="term" value="P:bacterial-type flagellum-dependent swarming motility"/>
    <property type="evidence" value="ECO:0007669"/>
    <property type="project" value="TreeGrafter"/>
</dbReference>
<name>A0A2A4MT27_9GAMM</name>
<gene>
    <name evidence="12" type="ORF">COC19_02250</name>
</gene>
<keyword evidence="12" id="KW-0282">Flagellum</keyword>
<evidence type="ECO:0000313" key="12">
    <source>
        <dbReference type="EMBL" id="PCH62884.1"/>
    </source>
</evidence>
<organism evidence="12 13">
    <name type="scientific">SAR86 cluster bacterium</name>
    <dbReference type="NCBI Taxonomy" id="2030880"/>
    <lineage>
        <taxon>Bacteria</taxon>
        <taxon>Pseudomonadati</taxon>
        <taxon>Pseudomonadota</taxon>
        <taxon>Gammaproteobacteria</taxon>
        <taxon>SAR86 cluster</taxon>
    </lineage>
</organism>
<feature type="signal peptide" evidence="11">
    <location>
        <begin position="1"/>
        <end position="25"/>
    </location>
</feature>
<keyword evidence="6" id="KW-0812">Transmembrane</keyword>
<comment type="subcellular location">
    <subcellularLocation>
        <location evidence="10">Cell inner membrane</location>
    </subcellularLocation>
    <subcellularLocation>
        <location evidence="2">Cell membrane</location>
        <topology evidence="2">Single-pass membrane protein</topology>
    </subcellularLocation>
</comment>
<dbReference type="EMBL" id="NVQR01000032">
    <property type="protein sequence ID" value="PCH62884.1"/>
    <property type="molecule type" value="Genomic_DNA"/>
</dbReference>
<keyword evidence="9 10" id="KW-0472">Membrane</keyword>